<dbReference type="GO" id="GO:0031956">
    <property type="term" value="F:medium-chain fatty acid-CoA ligase activity"/>
    <property type="evidence" value="ECO:0007669"/>
    <property type="project" value="TreeGrafter"/>
</dbReference>
<dbReference type="InterPro" id="IPR025110">
    <property type="entry name" value="AMP-bd_C"/>
</dbReference>
<dbReference type="InterPro" id="IPR045851">
    <property type="entry name" value="AMP-bd_C_sf"/>
</dbReference>
<dbReference type="Proteomes" id="UP000886339">
    <property type="component" value="Unassembled WGS sequence"/>
</dbReference>
<dbReference type="EMBL" id="DRLF01000323">
    <property type="protein sequence ID" value="HEC07031.1"/>
    <property type="molecule type" value="Genomic_DNA"/>
</dbReference>
<dbReference type="Pfam" id="PF13193">
    <property type="entry name" value="AMP-binding_C"/>
    <property type="match status" value="1"/>
</dbReference>
<dbReference type="InterPro" id="IPR000873">
    <property type="entry name" value="AMP-dep_synth/lig_dom"/>
</dbReference>
<accession>A0A831RU06</accession>
<evidence type="ECO:0000259" key="3">
    <source>
        <dbReference type="Pfam" id="PF00501"/>
    </source>
</evidence>
<sequence length="460" mass="49457">MAAEKRLELHPDFSIRYRGILFAAERLNGILNALCRRLRSLGLAPGGVVASVAKSSWLNALLLLALPRMGCVFFPVDPALPVTARRRLLAAARPDLLLFEDVFSGLLDAEHGTSCVGEALPPGAVHLLLATSGTQGLPKVVELSGKNLLGSVQASCQQLGLKADDAWLACLPLHHIGGLSVLLRCAHTGARVVLAEHFEPKTVPDALVQNGITHVSLVPTMLNRLLQADRSFRPPASLRVVLLGGAAADASLVETAQQQGWPVCPSYGLTETASQVATLCPAPRHWQQGCVGRPLPHAEISICAQTGAIRVRGQSVAVHARREDGSRIQLTDPQGWLTTGDAGWLDEKGQLHVTGRLDDMLITGGENIHPRLLEQELQRCPGVDEVVVSAVQDSVWGDALAVLYCGIASPDQLRGWAKQHLRGAFVPKHYLRTASLPRNAMGKLLRDEVARRVQTLMQKG</sequence>
<evidence type="ECO:0000259" key="4">
    <source>
        <dbReference type="Pfam" id="PF13193"/>
    </source>
</evidence>
<dbReference type="InterPro" id="IPR042099">
    <property type="entry name" value="ANL_N_sf"/>
</dbReference>
<comment type="caution">
    <text evidence="5">The sequence shown here is derived from an EMBL/GenBank/DDBJ whole genome shotgun (WGS) entry which is preliminary data.</text>
</comment>
<organism evidence="5">
    <name type="scientific">Thiolapillus brandeum</name>
    <dbReference type="NCBI Taxonomy" id="1076588"/>
    <lineage>
        <taxon>Bacteria</taxon>
        <taxon>Pseudomonadati</taxon>
        <taxon>Pseudomonadota</taxon>
        <taxon>Gammaproteobacteria</taxon>
        <taxon>Chromatiales</taxon>
        <taxon>Sedimenticolaceae</taxon>
        <taxon>Thiolapillus</taxon>
    </lineage>
</organism>
<proteinExistence type="inferred from homology"/>
<dbReference type="PANTHER" id="PTHR43201:SF5">
    <property type="entry name" value="MEDIUM-CHAIN ACYL-COA LIGASE ACSF2, MITOCHONDRIAL"/>
    <property type="match status" value="1"/>
</dbReference>
<dbReference type="Gene3D" id="3.40.50.12780">
    <property type="entry name" value="N-terminal domain of ligase-like"/>
    <property type="match status" value="1"/>
</dbReference>
<reference evidence="5" key="1">
    <citation type="journal article" date="2020" name="mSystems">
        <title>Genome- and Community-Level Interaction Insights into Carbon Utilization and Element Cycling Functions of Hydrothermarchaeota in Hydrothermal Sediment.</title>
        <authorList>
            <person name="Zhou Z."/>
            <person name="Liu Y."/>
            <person name="Xu W."/>
            <person name="Pan J."/>
            <person name="Luo Z.H."/>
            <person name="Li M."/>
        </authorList>
    </citation>
    <scope>NUCLEOTIDE SEQUENCE [LARGE SCALE GENOMIC DNA]</scope>
    <source>
        <strain evidence="5">HyVt-458</strain>
    </source>
</reference>
<protein>
    <recommendedName>
        <fullName evidence="6">2-succinylbenzoate--CoA ligase</fullName>
    </recommendedName>
</protein>
<feature type="domain" description="AMP-binding enzyme C-terminal" evidence="4">
    <location>
        <begin position="373"/>
        <end position="443"/>
    </location>
</feature>
<dbReference type="AlphaFoldDB" id="A0A831RU06"/>
<evidence type="ECO:0008006" key="6">
    <source>
        <dbReference type="Google" id="ProtNLM"/>
    </source>
</evidence>
<dbReference type="PANTHER" id="PTHR43201">
    <property type="entry name" value="ACYL-COA SYNTHETASE"/>
    <property type="match status" value="1"/>
</dbReference>
<gene>
    <name evidence="5" type="ORF">ENJ12_09275</name>
</gene>
<name>A0A831RU06_9GAMM</name>
<feature type="domain" description="AMP-dependent synthetase/ligase" evidence="3">
    <location>
        <begin position="31"/>
        <end position="315"/>
    </location>
</feature>
<comment type="similarity">
    <text evidence="1">Belongs to the ATP-dependent AMP-binding enzyme family.</text>
</comment>
<keyword evidence="2" id="KW-0436">Ligase</keyword>
<dbReference type="SUPFAM" id="SSF56801">
    <property type="entry name" value="Acetyl-CoA synthetase-like"/>
    <property type="match status" value="1"/>
</dbReference>
<evidence type="ECO:0000313" key="5">
    <source>
        <dbReference type="EMBL" id="HEC07031.1"/>
    </source>
</evidence>
<dbReference type="Gene3D" id="3.30.300.30">
    <property type="match status" value="1"/>
</dbReference>
<dbReference type="GO" id="GO:0006631">
    <property type="term" value="P:fatty acid metabolic process"/>
    <property type="evidence" value="ECO:0007669"/>
    <property type="project" value="TreeGrafter"/>
</dbReference>
<evidence type="ECO:0000256" key="2">
    <source>
        <dbReference type="ARBA" id="ARBA00022598"/>
    </source>
</evidence>
<evidence type="ECO:0000256" key="1">
    <source>
        <dbReference type="ARBA" id="ARBA00006432"/>
    </source>
</evidence>
<dbReference type="Pfam" id="PF00501">
    <property type="entry name" value="AMP-binding"/>
    <property type="match status" value="1"/>
</dbReference>